<evidence type="ECO:0000256" key="1">
    <source>
        <dbReference type="SAM" id="Phobius"/>
    </source>
</evidence>
<keyword evidence="1" id="KW-1133">Transmembrane helix</keyword>
<organism evidence="2 3">
    <name type="scientific">Sphingobacterium haloxyli</name>
    <dbReference type="NCBI Taxonomy" id="2100533"/>
    <lineage>
        <taxon>Bacteria</taxon>
        <taxon>Pseudomonadati</taxon>
        <taxon>Bacteroidota</taxon>
        <taxon>Sphingobacteriia</taxon>
        <taxon>Sphingobacteriales</taxon>
        <taxon>Sphingobacteriaceae</taxon>
        <taxon>Sphingobacterium</taxon>
    </lineage>
</organism>
<dbReference type="Proteomes" id="UP000239711">
    <property type="component" value="Unassembled WGS sequence"/>
</dbReference>
<keyword evidence="1" id="KW-0812">Transmembrane</keyword>
<feature type="transmembrane region" description="Helical" evidence="1">
    <location>
        <begin position="102"/>
        <end position="124"/>
    </location>
</feature>
<accession>A0A2S9J3C8</accession>
<reference evidence="2 3" key="1">
    <citation type="submission" date="2018-02" db="EMBL/GenBank/DDBJ databases">
        <title>The draft genome of Sphingobacterium sp. 5JN-11.</title>
        <authorList>
            <person name="Liu L."/>
            <person name="Li L."/>
            <person name="Liang L."/>
            <person name="Zhang X."/>
            <person name="Wang T."/>
        </authorList>
    </citation>
    <scope>NUCLEOTIDE SEQUENCE [LARGE SCALE GENOMIC DNA]</scope>
    <source>
        <strain evidence="2 3">5JN-11</strain>
    </source>
</reference>
<protein>
    <submittedName>
        <fullName evidence="2">Uncharacterized protein</fullName>
    </submittedName>
</protein>
<sequence>MEILKATGQFAWKLLLGSAFVFGCAYIMQQSLDLRFLDSTFVPLCILLYLVTVFAYAVSYLGIHSNPELGVYAILGGVMIKMLVSLGIFMVFLYGVKVENKVLLGLNFFCIYLLMSCFEVIILLRNLRRKIK</sequence>
<dbReference type="AlphaFoldDB" id="A0A2S9J3C8"/>
<feature type="transmembrane region" description="Helical" evidence="1">
    <location>
        <begin position="12"/>
        <end position="29"/>
    </location>
</feature>
<comment type="caution">
    <text evidence="2">The sequence shown here is derived from an EMBL/GenBank/DDBJ whole genome shotgun (WGS) entry which is preliminary data.</text>
</comment>
<keyword evidence="1" id="KW-0472">Membrane</keyword>
<dbReference type="PROSITE" id="PS51257">
    <property type="entry name" value="PROKAR_LIPOPROTEIN"/>
    <property type="match status" value="1"/>
</dbReference>
<proteinExistence type="predicted"/>
<evidence type="ECO:0000313" key="2">
    <source>
        <dbReference type="EMBL" id="PRD47262.1"/>
    </source>
</evidence>
<dbReference type="OrthoDB" id="981547at2"/>
<dbReference type="EMBL" id="PVBQ01000007">
    <property type="protein sequence ID" value="PRD47262.1"/>
    <property type="molecule type" value="Genomic_DNA"/>
</dbReference>
<dbReference type="RefSeq" id="WP_105716976.1">
    <property type="nucleotide sequence ID" value="NZ_PVBQ01000007.1"/>
</dbReference>
<name>A0A2S9J3C8_9SPHI</name>
<evidence type="ECO:0000313" key="3">
    <source>
        <dbReference type="Proteomes" id="UP000239711"/>
    </source>
</evidence>
<feature type="transmembrane region" description="Helical" evidence="1">
    <location>
        <begin position="41"/>
        <end position="63"/>
    </location>
</feature>
<keyword evidence="3" id="KW-1185">Reference proteome</keyword>
<feature type="transmembrane region" description="Helical" evidence="1">
    <location>
        <begin position="70"/>
        <end position="96"/>
    </location>
</feature>
<gene>
    <name evidence="2" type="ORF">C5745_10565</name>
</gene>